<keyword evidence="2 8" id="KW-0859">Xylose metabolism</keyword>
<evidence type="ECO:0000256" key="10">
    <source>
        <dbReference type="RuleBase" id="RU364073"/>
    </source>
</evidence>
<evidence type="ECO:0000256" key="2">
    <source>
        <dbReference type="ARBA" id="ARBA00022629"/>
    </source>
</evidence>
<evidence type="ECO:0000256" key="5">
    <source>
        <dbReference type="ARBA" id="ARBA00022777"/>
    </source>
</evidence>
<evidence type="ECO:0000313" key="14">
    <source>
        <dbReference type="Proteomes" id="UP001157353"/>
    </source>
</evidence>
<evidence type="ECO:0000256" key="6">
    <source>
        <dbReference type="ARBA" id="ARBA00022840"/>
    </source>
</evidence>
<dbReference type="InterPro" id="IPR018483">
    <property type="entry name" value="Carb_kinase_FGGY_CS"/>
</dbReference>
<proteinExistence type="inferred from homology"/>
<dbReference type="PANTHER" id="PTHR43095">
    <property type="entry name" value="SUGAR KINASE"/>
    <property type="match status" value="1"/>
</dbReference>
<dbReference type="InterPro" id="IPR018484">
    <property type="entry name" value="FGGY_N"/>
</dbReference>
<dbReference type="Proteomes" id="UP001157353">
    <property type="component" value="Unassembled WGS sequence"/>
</dbReference>
<evidence type="ECO:0000313" key="13">
    <source>
        <dbReference type="EMBL" id="GLS91769.1"/>
    </source>
</evidence>
<comment type="function">
    <text evidence="8">Catalyzes the phosphorylation of D-xylulose to D-xylulose 5-phosphate.</text>
</comment>
<dbReference type="InterPro" id="IPR006000">
    <property type="entry name" value="Xylulokinase"/>
</dbReference>
<feature type="domain" description="Carbohydrate kinase FGGY C-terminal" evidence="12">
    <location>
        <begin position="249"/>
        <end position="432"/>
    </location>
</feature>
<evidence type="ECO:0000256" key="9">
    <source>
        <dbReference type="RuleBase" id="RU003733"/>
    </source>
</evidence>
<dbReference type="SUPFAM" id="SSF53067">
    <property type="entry name" value="Actin-like ATPase domain"/>
    <property type="match status" value="2"/>
</dbReference>
<keyword evidence="14" id="KW-1185">Reference proteome</keyword>
<dbReference type="InterPro" id="IPR018485">
    <property type="entry name" value="FGGY_C"/>
</dbReference>
<dbReference type="InterPro" id="IPR050406">
    <property type="entry name" value="FGGY_Carb_Kinase"/>
</dbReference>
<evidence type="ECO:0000256" key="4">
    <source>
        <dbReference type="ARBA" id="ARBA00022741"/>
    </source>
</evidence>
<dbReference type="Pfam" id="PF02782">
    <property type="entry name" value="FGGY_C"/>
    <property type="match status" value="1"/>
</dbReference>
<dbReference type="NCBIfam" id="TIGR01312">
    <property type="entry name" value="XylB"/>
    <property type="match status" value="1"/>
</dbReference>
<feature type="domain" description="Carbohydrate kinase FGGY N-terminal" evidence="11">
    <location>
        <begin position="1"/>
        <end position="240"/>
    </location>
</feature>
<feature type="active site" description="Proton acceptor" evidence="8">
    <location>
        <position position="233"/>
    </location>
</feature>
<dbReference type="EC" id="2.7.1.17" evidence="8 10"/>
<comment type="similarity">
    <text evidence="1 8 9">Belongs to the FGGY kinase family.</text>
</comment>
<dbReference type="EMBL" id="BSPQ01000015">
    <property type="protein sequence ID" value="GLS91769.1"/>
    <property type="molecule type" value="Genomic_DNA"/>
</dbReference>
<dbReference type="CDD" id="cd07808">
    <property type="entry name" value="ASKHA_NBD_FGGY_EcXK-like"/>
    <property type="match status" value="1"/>
</dbReference>
<dbReference type="PROSITE" id="PS00933">
    <property type="entry name" value="FGGY_KINASES_1"/>
    <property type="match status" value="1"/>
</dbReference>
<evidence type="ECO:0000259" key="11">
    <source>
        <dbReference type="Pfam" id="PF00370"/>
    </source>
</evidence>
<dbReference type="PROSITE" id="PS00445">
    <property type="entry name" value="FGGY_KINASES_2"/>
    <property type="match status" value="1"/>
</dbReference>
<keyword evidence="5 8" id="KW-0418">Kinase</keyword>
<dbReference type="HAMAP" id="MF_02220">
    <property type="entry name" value="XylB"/>
    <property type="match status" value="1"/>
</dbReference>
<comment type="catalytic activity">
    <reaction evidence="8 10">
        <text>D-xylulose + ATP = D-xylulose 5-phosphate + ADP + H(+)</text>
        <dbReference type="Rhea" id="RHEA:10964"/>
        <dbReference type="ChEBI" id="CHEBI:15378"/>
        <dbReference type="ChEBI" id="CHEBI:17140"/>
        <dbReference type="ChEBI" id="CHEBI:30616"/>
        <dbReference type="ChEBI" id="CHEBI:57737"/>
        <dbReference type="ChEBI" id="CHEBI:456216"/>
        <dbReference type="EC" id="2.7.1.17"/>
    </reaction>
</comment>
<sequence>MFIGIDLGTSGVKAILLDQSGLILGTETVSISISRPAPLWSEQDPNEWWSATDQAVKGLAKQIDLSNVTAIGLAGQMHGATLLDSNAEILRPAILWNDGRCAAECLEIEQLVPTSREITGNIMMPGFTAPKLKWVQNNEPECFAKIDKVLLPKDYLRYCMTGDFASDMSDSAGTLWLDVAKRDWNDELLAATGLTRAQMPKLYEGSDVTGVLSEQVAKAWGMKQVPVIAGAGDNAAGAVGVGITQPGQAMLSLGTSGVYFAVTDGFAANPESALHTFCHALPAAWHSMSVILSAASCLDWVAKLTGAASVPEMLAEIEAEASADSEVIFLPYLSGERTPHNNPEAKGVFFGMTHETKRPELAKAVLEGVAFAFADGLDALHVTGNEPDEISLIGGGARSPYWRQMLADVFNKKLVYRAGGDVGPALGAARLAHLGTTENAKVEDVCPVPGLIQTHTPDSESHASYAAKRATFQKLYVQVKDLF</sequence>
<reference evidence="14" key="1">
    <citation type="journal article" date="2019" name="Int. J. Syst. Evol. Microbiol.">
        <title>The Global Catalogue of Microorganisms (GCM) 10K type strain sequencing project: providing services to taxonomists for standard genome sequencing and annotation.</title>
        <authorList>
            <consortium name="The Broad Institute Genomics Platform"/>
            <consortium name="The Broad Institute Genome Sequencing Center for Infectious Disease"/>
            <person name="Wu L."/>
            <person name="Ma J."/>
        </authorList>
    </citation>
    <scope>NUCLEOTIDE SEQUENCE [LARGE SCALE GENOMIC DNA]</scope>
    <source>
        <strain evidence="14">NBRC 103166</strain>
    </source>
</reference>
<evidence type="ECO:0000256" key="8">
    <source>
        <dbReference type="HAMAP-Rule" id="MF_02220"/>
    </source>
</evidence>
<protein>
    <recommendedName>
        <fullName evidence="8 10">Xylulose kinase</fullName>
        <shortName evidence="8 10">Xylulokinase</shortName>
        <ecNumber evidence="8 10">2.7.1.17</ecNumber>
    </recommendedName>
</protein>
<name>A0ABQ6E2Y0_9GAMM</name>
<accession>A0ABQ6E2Y0</accession>
<gene>
    <name evidence="8 10" type="primary">xylB</name>
    <name evidence="13" type="ORF">GCM10007916_28390</name>
</gene>
<dbReference type="InterPro" id="IPR000577">
    <property type="entry name" value="Carb_kinase_FGGY"/>
</dbReference>
<keyword evidence="3 8" id="KW-0808">Transferase</keyword>
<comment type="caution">
    <text evidence="13">The sequence shown here is derived from an EMBL/GenBank/DDBJ whole genome shotgun (WGS) entry which is preliminary data.</text>
</comment>
<dbReference type="RefSeq" id="WP_284204881.1">
    <property type="nucleotide sequence ID" value="NZ_BSPQ01000015.1"/>
</dbReference>
<organism evidence="13 14">
    <name type="scientific">Psychromonas marina</name>
    <dbReference type="NCBI Taxonomy" id="88364"/>
    <lineage>
        <taxon>Bacteria</taxon>
        <taxon>Pseudomonadati</taxon>
        <taxon>Pseudomonadota</taxon>
        <taxon>Gammaproteobacteria</taxon>
        <taxon>Alteromonadales</taxon>
        <taxon>Psychromonadaceae</taxon>
        <taxon>Psychromonas</taxon>
    </lineage>
</organism>
<keyword evidence="7 8" id="KW-0119">Carbohydrate metabolism</keyword>
<dbReference type="PIRSF" id="PIRSF000538">
    <property type="entry name" value="GlpK"/>
    <property type="match status" value="1"/>
</dbReference>
<dbReference type="Pfam" id="PF00370">
    <property type="entry name" value="FGGY_N"/>
    <property type="match status" value="1"/>
</dbReference>
<evidence type="ECO:0000256" key="3">
    <source>
        <dbReference type="ARBA" id="ARBA00022679"/>
    </source>
</evidence>
<evidence type="ECO:0000256" key="7">
    <source>
        <dbReference type="ARBA" id="ARBA00023277"/>
    </source>
</evidence>
<evidence type="ECO:0000256" key="1">
    <source>
        <dbReference type="ARBA" id="ARBA00009156"/>
    </source>
</evidence>
<dbReference type="InterPro" id="IPR043129">
    <property type="entry name" value="ATPase_NBD"/>
</dbReference>
<feature type="binding site" evidence="8">
    <location>
        <begin position="77"/>
        <end position="78"/>
    </location>
    <ligand>
        <name>substrate</name>
    </ligand>
</feature>
<evidence type="ECO:0000259" key="12">
    <source>
        <dbReference type="Pfam" id="PF02782"/>
    </source>
</evidence>
<dbReference type="PANTHER" id="PTHR43095:SF6">
    <property type="entry name" value="XYLULOSE KINASE"/>
    <property type="match status" value="1"/>
</dbReference>
<feature type="site" description="Important for activity" evidence="8">
    <location>
        <position position="6"/>
    </location>
</feature>
<dbReference type="Gene3D" id="3.30.420.40">
    <property type="match status" value="2"/>
</dbReference>
<keyword evidence="4 8" id="KW-0547">Nucleotide-binding</keyword>
<keyword evidence="6 8" id="KW-0067">ATP-binding</keyword>